<dbReference type="AlphaFoldDB" id="H6LIK4"/>
<reference evidence="1 2" key="2">
    <citation type="journal article" date="2012" name="PLoS ONE">
        <title>An ancient pathway combining carbon dioxide fixation with the generation and utilization of a sodium ion gradient for ATP synthesis.</title>
        <authorList>
            <person name="Poehlein A."/>
            <person name="Schmidt S."/>
            <person name="Kaster A.K."/>
            <person name="Goenrich M."/>
            <person name="Vollmers J."/>
            <person name="Thurmer A."/>
            <person name="Bertsch J."/>
            <person name="Schuchmann K."/>
            <person name="Voigt B."/>
            <person name="Hecker M."/>
            <person name="Daniel R."/>
            <person name="Thauer R.K."/>
            <person name="Gottschalk G."/>
            <person name="Muller V."/>
        </authorList>
    </citation>
    <scope>NUCLEOTIDE SEQUENCE [LARGE SCALE GENOMIC DNA]</scope>
    <source>
        <strain evidence="2">ATCC 29683 / DSM 1030 / JCM 2381 / KCTC 1655 / WB1</strain>
    </source>
</reference>
<dbReference type="InterPro" id="IPR026906">
    <property type="entry name" value="LRR_5"/>
</dbReference>
<evidence type="ECO:0000313" key="1">
    <source>
        <dbReference type="EMBL" id="AFA48578.1"/>
    </source>
</evidence>
<dbReference type="EMBL" id="CP002987">
    <property type="protein sequence ID" value="AFA48578.1"/>
    <property type="molecule type" value="Genomic_DNA"/>
</dbReference>
<dbReference type="Pfam" id="PF07538">
    <property type="entry name" value="ChW"/>
    <property type="match status" value="3"/>
</dbReference>
<dbReference type="Gene3D" id="3.40.50.12480">
    <property type="match status" value="1"/>
</dbReference>
<dbReference type="Pfam" id="PF13306">
    <property type="entry name" value="LRR_5"/>
    <property type="match status" value="1"/>
</dbReference>
<dbReference type="SMART" id="SM00728">
    <property type="entry name" value="ChW"/>
    <property type="match status" value="3"/>
</dbReference>
<evidence type="ECO:0000313" key="2">
    <source>
        <dbReference type="Proteomes" id="UP000007177"/>
    </source>
</evidence>
<sequence>MTDEMRTIQARAFSGCSSLKSIRIPAKVTTMGVDIFKGCSDLTIYGVSGSTAETYANNYGIPFIPDQVSQTVSCEYRTHVQNYGWQAVVADGATSGSSGKGLRLEAIQIALKNDGLDLGVAYRTHIQNYGWQGWVYDMDPSGSSGKGLRLEAIDIYLTGSDAAKYDIYYRVHAQNFGWLDWAKNARSAGTSGYGYRLEAIQIKIVPKNSPAPGPTAIPYVYPGGGVG</sequence>
<reference evidence="2" key="1">
    <citation type="submission" date="2011-07" db="EMBL/GenBank/DDBJ databases">
        <title>Complete genome sequence of Acetobacterium woodii.</title>
        <authorList>
            <person name="Poehlein A."/>
            <person name="Schmidt S."/>
            <person name="Kaster A.-K."/>
            <person name="Goenrich M."/>
            <person name="Vollmers J."/>
            <person name="Thuermer A."/>
            <person name="Gottschalk G."/>
            <person name="Thauer R.K."/>
            <person name="Daniel R."/>
            <person name="Mueller V."/>
        </authorList>
    </citation>
    <scope>NUCLEOTIDE SEQUENCE [LARGE SCALE GENOMIC DNA]</scope>
    <source>
        <strain evidence="2">ATCC 29683 / DSM 1030 / JCM 2381 / KCTC 1655 / WB1</strain>
    </source>
</reference>
<accession>H6LIK4</accession>
<gene>
    <name evidence="1" type="ordered locus">Awo_c17980</name>
</gene>
<dbReference type="STRING" id="931626.Awo_c17980"/>
<dbReference type="InterPro" id="IPR006637">
    <property type="entry name" value="ChW"/>
</dbReference>
<dbReference type="eggNOG" id="COG5492">
    <property type="taxonomic scope" value="Bacteria"/>
</dbReference>
<protein>
    <submittedName>
        <fullName evidence="1">Uncharacterized protein</fullName>
    </submittedName>
</protein>
<dbReference type="Proteomes" id="UP000007177">
    <property type="component" value="Chromosome"/>
</dbReference>
<proteinExistence type="predicted"/>
<dbReference type="HOGENOM" id="CLU_1217653_0_0_9"/>
<organism evidence="1 2">
    <name type="scientific">Acetobacterium woodii (strain ATCC 29683 / DSM 1030 / JCM 2381 / KCTC 1655 / WB1)</name>
    <dbReference type="NCBI Taxonomy" id="931626"/>
    <lineage>
        <taxon>Bacteria</taxon>
        <taxon>Bacillati</taxon>
        <taxon>Bacillota</taxon>
        <taxon>Clostridia</taxon>
        <taxon>Eubacteriales</taxon>
        <taxon>Eubacteriaceae</taxon>
        <taxon>Acetobacterium</taxon>
    </lineage>
</organism>
<dbReference type="KEGG" id="awo:Awo_c17980"/>
<keyword evidence="2" id="KW-1185">Reference proteome</keyword>
<name>H6LIK4_ACEWD</name>